<dbReference type="Proteomes" id="UP001642464">
    <property type="component" value="Unassembled WGS sequence"/>
</dbReference>
<evidence type="ECO:0000259" key="2">
    <source>
        <dbReference type="Pfam" id="PF02714"/>
    </source>
</evidence>
<reference evidence="4 5" key="1">
    <citation type="submission" date="2024-02" db="EMBL/GenBank/DDBJ databases">
        <authorList>
            <person name="Chen Y."/>
            <person name="Shah S."/>
            <person name="Dougan E. K."/>
            <person name="Thang M."/>
            <person name="Chan C."/>
        </authorList>
    </citation>
    <scope>NUCLEOTIDE SEQUENCE [LARGE SCALE GENOMIC DNA]</scope>
</reference>
<feature type="transmembrane region" description="Helical" evidence="1">
    <location>
        <begin position="660"/>
        <end position="679"/>
    </location>
</feature>
<accession>A0ABP0J838</accession>
<keyword evidence="1" id="KW-1133">Transmembrane helix</keyword>
<name>A0ABP0J838_9DINO</name>
<proteinExistence type="predicted"/>
<comment type="caution">
    <text evidence="4">The sequence shown here is derived from an EMBL/GenBank/DDBJ whole genome shotgun (WGS) entry which is preliminary data.</text>
</comment>
<feature type="transmembrane region" description="Helical" evidence="1">
    <location>
        <begin position="31"/>
        <end position="54"/>
    </location>
</feature>
<feature type="transmembrane region" description="Helical" evidence="1">
    <location>
        <begin position="461"/>
        <end position="483"/>
    </location>
</feature>
<dbReference type="InterPro" id="IPR027815">
    <property type="entry name" value="CSC1/OSCA1-like_cyt"/>
</dbReference>
<keyword evidence="1" id="KW-0472">Membrane</keyword>
<dbReference type="InterPro" id="IPR045122">
    <property type="entry name" value="Csc1-like"/>
</dbReference>
<feature type="transmembrane region" description="Helical" evidence="1">
    <location>
        <begin position="699"/>
        <end position="721"/>
    </location>
</feature>
<protein>
    <submittedName>
        <fullName evidence="4">Uncharacterized protein</fullName>
    </submittedName>
</protein>
<dbReference type="InterPro" id="IPR003864">
    <property type="entry name" value="CSC1/OSCA1-like_7TM"/>
</dbReference>
<feature type="transmembrane region" description="Helical" evidence="1">
    <location>
        <begin position="504"/>
        <end position="528"/>
    </location>
</feature>
<gene>
    <name evidence="4" type="ORF">SCF082_LOCUS10726</name>
</gene>
<evidence type="ECO:0000256" key="1">
    <source>
        <dbReference type="SAM" id="Phobius"/>
    </source>
</evidence>
<feature type="domain" description="CSC1/OSCA1-like 7TM region" evidence="2">
    <location>
        <begin position="454"/>
        <end position="662"/>
    </location>
</feature>
<feature type="domain" description="CSC1/OSCA1-like cytosolic" evidence="3">
    <location>
        <begin position="240"/>
        <end position="388"/>
    </location>
</feature>
<keyword evidence="5" id="KW-1185">Reference proteome</keyword>
<feature type="transmembrane region" description="Helical" evidence="1">
    <location>
        <begin position="143"/>
        <end position="164"/>
    </location>
</feature>
<dbReference type="Pfam" id="PF14703">
    <property type="entry name" value="PHM7_cyt"/>
    <property type="match status" value="1"/>
</dbReference>
<organism evidence="4 5">
    <name type="scientific">Durusdinium trenchii</name>
    <dbReference type="NCBI Taxonomy" id="1381693"/>
    <lineage>
        <taxon>Eukaryota</taxon>
        <taxon>Sar</taxon>
        <taxon>Alveolata</taxon>
        <taxon>Dinophyceae</taxon>
        <taxon>Suessiales</taxon>
        <taxon>Symbiodiniaceae</taxon>
        <taxon>Durusdinium</taxon>
    </lineage>
</organism>
<keyword evidence="1" id="KW-0812">Transmembrane</keyword>
<evidence type="ECO:0000259" key="3">
    <source>
        <dbReference type="Pfam" id="PF14703"/>
    </source>
</evidence>
<evidence type="ECO:0000313" key="5">
    <source>
        <dbReference type="Proteomes" id="UP001642464"/>
    </source>
</evidence>
<dbReference type="EMBL" id="CAXAMM010006302">
    <property type="protein sequence ID" value="CAK9010555.1"/>
    <property type="molecule type" value="Genomic_DNA"/>
</dbReference>
<feature type="transmembrane region" description="Helical" evidence="1">
    <location>
        <begin position="600"/>
        <end position="631"/>
    </location>
</feature>
<dbReference type="PANTHER" id="PTHR13018">
    <property type="entry name" value="PROBABLE MEMBRANE PROTEIN DUF221-RELATED"/>
    <property type="match status" value="1"/>
</dbReference>
<sequence>MDVWAGAEATSSTTAPDLKRWLHDHAQPPPAVGMGQSIALNVATLAAGLLIFELKREWNKNPRRKSTSFSSERLLCNDRSVFEFGPGYHTTALNYLIFLRVAAELCTVLTVVSAVVVVPYWGVQPFLLGGLVGRISLAEDIDANGICLLGAVAFFFGVLVLVFAQRMKRHMRIRGAMHPKYSSCLDRTLWLSHLPVGDNLTGKYFKLSEEDFARVEENLKRAIEEHVKQKVKQEPSIIPILRVHVAFVVDDYYALDTKHQEEEDRLKTRMEHLAMLQWKDYSVRSFSCARPWKDLQIWWISRQAQKLQVKVNSLRLDLERKGKQQKRMSGSAFVTFKERRFKDVLLEDLPSCWKIQNYAHFNFGQPPFSSVTLRCQRAPHPADILWENLHIPYRQRILRFGGGSLLLLIFMLVLVTPVSVSSELNTIIPELRRGSHEIRNKVEQILGVSIPEKGDAVWQWLYLQLPPMVILFINSLVLPYLIGEICHFQRNHTLSKAELNQMNMNYVFMVMNQLLIPLLGLTGIPALLEFLEVKLHDEKEDISILQLLDGSMLRSPGLFYVRYLLNCTFLTNTNSLLNLPQLFVRWLTSTPEPWNFAWGYWYAATLGILTTAVSLGVLVPSLLPIAALFFAMKYCVDSHILNTRAYRCGPESQGLFLPRVLFIMRMIAVGSWLVVFSSLHVTAKTYFQHRWDARVPYGLLQGACWLLVASAIFMAFFFFWAKGNDVHNAKFQFLRYSVGKKDLERNLVDRCFDSIFGKLHQAVDSATVHPKRNYSEEAVVSTVSLNFSRRDSAEMEECQSDEAMLPALTSDLLLRISWRSPGGFPASLGLSEVALCMERLRCRPRWTGDLNQHTKISACI</sequence>
<dbReference type="Pfam" id="PF02714">
    <property type="entry name" value="RSN1_7TM"/>
    <property type="match status" value="1"/>
</dbReference>
<feature type="transmembrane region" description="Helical" evidence="1">
    <location>
        <begin position="397"/>
        <end position="415"/>
    </location>
</feature>
<feature type="transmembrane region" description="Helical" evidence="1">
    <location>
        <begin position="101"/>
        <end position="123"/>
    </location>
</feature>
<dbReference type="PANTHER" id="PTHR13018:SF5">
    <property type="entry name" value="RE44586P"/>
    <property type="match status" value="1"/>
</dbReference>
<evidence type="ECO:0000313" key="4">
    <source>
        <dbReference type="EMBL" id="CAK9010555.1"/>
    </source>
</evidence>